<proteinExistence type="predicted"/>
<dbReference type="NCBIfam" id="NF005080">
    <property type="entry name" value="PRK06512.1"/>
    <property type="match status" value="1"/>
</dbReference>
<dbReference type="InterPro" id="IPR036206">
    <property type="entry name" value="ThiamineP_synth_sf"/>
</dbReference>
<dbReference type="EMBL" id="HG977194">
    <property type="protein sequence ID" value="CDP79458.1"/>
    <property type="molecule type" value="Genomic_DNA"/>
</dbReference>
<organism evidence="2">
    <name type="scientific">Bartonella schoenbuchensis</name>
    <dbReference type="NCBI Taxonomy" id="165694"/>
    <lineage>
        <taxon>Bacteria</taxon>
        <taxon>Pseudomonadati</taxon>
        <taxon>Pseudomonadota</taxon>
        <taxon>Alphaproteobacteria</taxon>
        <taxon>Hyphomicrobiales</taxon>
        <taxon>Bartonellaceae</taxon>
        <taxon>Bartonella</taxon>
    </lineage>
</organism>
<protein>
    <submittedName>
        <fullName evidence="2">Thiamine-phosphate pyrophosphorylase</fullName>
    </submittedName>
</protein>
<dbReference type="GO" id="GO:0009228">
    <property type="term" value="P:thiamine biosynthetic process"/>
    <property type="evidence" value="ECO:0007669"/>
    <property type="project" value="UniProtKB-KW"/>
</dbReference>
<dbReference type="CDD" id="cd00564">
    <property type="entry name" value="TMP_TenI"/>
    <property type="match status" value="1"/>
</dbReference>
<feature type="domain" description="Thiamine phosphate synthase/TenI" evidence="1">
    <location>
        <begin position="59"/>
        <end position="195"/>
    </location>
</feature>
<dbReference type="EMBL" id="HG977193">
    <property type="protein sequence ID" value="CDP79413.1"/>
    <property type="molecule type" value="Genomic_DNA"/>
</dbReference>
<reference evidence="2" key="1">
    <citation type="submission" date="2013-11" db="EMBL/GenBank/DDBJ databases">
        <authorList>
            <person name="GENOMES U."/>
        </authorList>
    </citation>
    <scope>NUCLEOTIDE SEQUENCE</scope>
    <source>
        <strain evidence="2">MVT06</strain>
    </source>
</reference>
<accession>A0A024LQC2</accession>
<dbReference type="InterPro" id="IPR013785">
    <property type="entry name" value="Aldolase_TIM"/>
</dbReference>
<evidence type="ECO:0000313" key="3">
    <source>
        <dbReference type="EMBL" id="CDP79458.1"/>
    </source>
</evidence>
<dbReference type="InterPro" id="IPR022998">
    <property type="entry name" value="ThiamineP_synth_TenI"/>
</dbReference>
<dbReference type="Pfam" id="PF02581">
    <property type="entry name" value="TMP-TENI"/>
    <property type="match status" value="1"/>
</dbReference>
<dbReference type="Gene3D" id="3.20.20.70">
    <property type="entry name" value="Aldolase class I"/>
    <property type="match status" value="1"/>
</dbReference>
<gene>
    <name evidence="2" type="primary">thiE2_1</name>
    <name evidence="3" type="synonym">thiE2_2</name>
    <name evidence="2" type="ORF">BN1046_00306</name>
    <name evidence="3" type="ORF">BN1046_00352</name>
</gene>
<name>A0A024LQC2_9HYPH</name>
<reference evidence="2" key="2">
    <citation type="submission" date="2014-05" db="EMBL/GenBank/DDBJ databases">
        <title>Genome sequencing of Bartonella spp. isolated from human blood.</title>
        <authorList>
            <person name="Raoult D."/>
        </authorList>
    </citation>
    <scope>NUCLEOTIDE SEQUENCE</scope>
    <source>
        <strain evidence="2">MVT06</strain>
    </source>
</reference>
<dbReference type="SUPFAM" id="SSF51391">
    <property type="entry name" value="Thiamin phosphate synthase"/>
    <property type="match status" value="1"/>
</dbReference>
<sequence length="221" mass="24695">MVHQKNKPIEHCSFPQLVLTLDVRRVIEPAFLRQIFQTKSFACIILYDSFVDQGDGAFLQNSAKMYADDIQHNGAALIIAEDSRVAGRIKADGMHLEGGLDAFDVLENQKKNQKIVGFGNLRTRHCAMSVAEAGVDYVFFGKLGADKKPSSHPRNIALAKWWAEIMEVPAIIQAGSDLATIDETLETTCEFIAIEEMIFAHDHPFIVLDRVKEKCKNHPLS</sequence>
<dbReference type="AlphaFoldDB" id="A0A024LQC2"/>
<evidence type="ECO:0000313" key="2">
    <source>
        <dbReference type="EMBL" id="CDP79413.1"/>
    </source>
</evidence>
<evidence type="ECO:0000259" key="1">
    <source>
        <dbReference type="Pfam" id="PF02581"/>
    </source>
</evidence>